<keyword evidence="4 6" id="KW-0472">Membrane</keyword>
<keyword evidence="2" id="KW-1003">Cell membrane</keyword>
<dbReference type="Pfam" id="PF07228">
    <property type="entry name" value="SpoIIE"/>
    <property type="match status" value="1"/>
</dbReference>
<keyword evidence="3" id="KW-0378">Hydrolase</keyword>
<feature type="domain" description="HAMP" evidence="7">
    <location>
        <begin position="190"/>
        <end position="243"/>
    </location>
</feature>
<evidence type="ECO:0000256" key="4">
    <source>
        <dbReference type="ARBA" id="ARBA00023136"/>
    </source>
</evidence>
<proteinExistence type="predicted"/>
<keyword evidence="6" id="KW-1133">Transmembrane helix</keyword>
<feature type="coiled-coil region" evidence="5">
    <location>
        <begin position="72"/>
        <end position="99"/>
    </location>
</feature>
<dbReference type="Gene3D" id="3.60.40.10">
    <property type="entry name" value="PPM-type phosphatase domain"/>
    <property type="match status" value="1"/>
</dbReference>
<evidence type="ECO:0000256" key="2">
    <source>
        <dbReference type="ARBA" id="ARBA00022475"/>
    </source>
</evidence>
<dbReference type="InterPro" id="IPR052016">
    <property type="entry name" value="Bact_Sigma-Reg"/>
</dbReference>
<dbReference type="Gene3D" id="6.10.340.10">
    <property type="match status" value="1"/>
</dbReference>
<evidence type="ECO:0000313" key="9">
    <source>
        <dbReference type="Proteomes" id="UP001601059"/>
    </source>
</evidence>
<evidence type="ECO:0000256" key="5">
    <source>
        <dbReference type="SAM" id="Coils"/>
    </source>
</evidence>
<reference evidence="8 9" key="1">
    <citation type="submission" date="2024-08" db="EMBL/GenBank/DDBJ databases">
        <title>Two novel Cytobacillus novel species.</title>
        <authorList>
            <person name="Liu G."/>
        </authorList>
    </citation>
    <scope>NUCLEOTIDE SEQUENCE [LARGE SCALE GENOMIC DNA]</scope>
    <source>
        <strain evidence="8 9">FJAT-54145</strain>
    </source>
</reference>
<dbReference type="InterPro" id="IPR003660">
    <property type="entry name" value="HAMP_dom"/>
</dbReference>
<dbReference type="CDD" id="cd06225">
    <property type="entry name" value="HAMP"/>
    <property type="match status" value="1"/>
</dbReference>
<dbReference type="SMART" id="SM00304">
    <property type="entry name" value="HAMP"/>
    <property type="match status" value="1"/>
</dbReference>
<sequence length="459" mass="52193">MNIQNLSLNFKLGIIFTISISLNFIGFAVMLDFINDHKRDGHLINLANSQLSLSQQFVYETILIAEGQESIKEKLTTTANRFEENQNKLIDDISNTKDRQLQTQTVIVMNQWQGFRGQVDILLSGSGHQTLSPVAYIQGYHTSLLPEINRVISLLEENSEKKVEMIYSHQILIMLVNLSTFLFGLWASKNHIVAPLTEVIEKMNMVSKGNVHVKKIEVERQDEVGQLSNSFNVMISTLKHLVTTGKMQKDFLPSDISNELYEVKTIYRPSEYVSGDFYNYIWMKEENRLYGYLIDVMGHGLGTALQASKLHVLFQQATSKRNLSLAEKVKWVNEQSVDIFSDDTFGTGMCFEFDFNQKKLTYCSCGINYLMAKTTTYDGLIKTKGALLGILKTMDFHQETIEFTSGDHFYFLTDGLLDTLDVNLIDFNLGFESVFTILQKEAESETVKDDASAICLKVL</sequence>
<keyword evidence="9" id="KW-1185">Reference proteome</keyword>
<dbReference type="InterPro" id="IPR036457">
    <property type="entry name" value="PPM-type-like_dom_sf"/>
</dbReference>
<dbReference type="PANTHER" id="PTHR43156">
    <property type="entry name" value="STAGE II SPORULATION PROTEIN E-RELATED"/>
    <property type="match status" value="1"/>
</dbReference>
<evidence type="ECO:0000256" key="1">
    <source>
        <dbReference type="ARBA" id="ARBA00004236"/>
    </source>
</evidence>
<dbReference type="SUPFAM" id="SSF158472">
    <property type="entry name" value="HAMP domain-like"/>
    <property type="match status" value="1"/>
</dbReference>
<dbReference type="InterPro" id="IPR001932">
    <property type="entry name" value="PPM-type_phosphatase-like_dom"/>
</dbReference>
<evidence type="ECO:0000256" key="3">
    <source>
        <dbReference type="ARBA" id="ARBA00022801"/>
    </source>
</evidence>
<comment type="subcellular location">
    <subcellularLocation>
        <location evidence="1">Cell membrane</location>
    </subcellularLocation>
</comment>
<dbReference type="Proteomes" id="UP001601059">
    <property type="component" value="Unassembled WGS sequence"/>
</dbReference>
<name>A0ABW6KBK3_9BACI</name>
<feature type="transmembrane region" description="Helical" evidence="6">
    <location>
        <begin position="12"/>
        <end position="34"/>
    </location>
</feature>
<accession>A0ABW6KBK3</accession>
<dbReference type="Pfam" id="PF00672">
    <property type="entry name" value="HAMP"/>
    <property type="match status" value="1"/>
</dbReference>
<gene>
    <name evidence="8" type="ORF">ACFYKX_08300</name>
</gene>
<organism evidence="8 9">
    <name type="scientific">Cytobacillus spartinae</name>
    <dbReference type="NCBI Taxonomy" id="3299023"/>
    <lineage>
        <taxon>Bacteria</taxon>
        <taxon>Bacillati</taxon>
        <taxon>Bacillota</taxon>
        <taxon>Bacilli</taxon>
        <taxon>Bacillales</taxon>
        <taxon>Bacillaceae</taxon>
        <taxon>Cytobacillus</taxon>
    </lineage>
</organism>
<evidence type="ECO:0000313" key="8">
    <source>
        <dbReference type="EMBL" id="MFE8700610.1"/>
    </source>
</evidence>
<dbReference type="PANTHER" id="PTHR43156:SF2">
    <property type="entry name" value="STAGE II SPORULATION PROTEIN E"/>
    <property type="match status" value="1"/>
</dbReference>
<keyword evidence="5" id="KW-0175">Coiled coil</keyword>
<keyword evidence="6" id="KW-0812">Transmembrane</keyword>
<comment type="caution">
    <text evidence="8">The sequence shown here is derived from an EMBL/GenBank/DDBJ whole genome shotgun (WGS) entry which is preliminary data.</text>
</comment>
<dbReference type="RefSeq" id="WP_389359966.1">
    <property type="nucleotide sequence ID" value="NZ_JBIACK010000003.1"/>
</dbReference>
<dbReference type="PROSITE" id="PS50885">
    <property type="entry name" value="HAMP"/>
    <property type="match status" value="1"/>
</dbReference>
<dbReference type="EMBL" id="JBIACK010000003">
    <property type="protein sequence ID" value="MFE8700610.1"/>
    <property type="molecule type" value="Genomic_DNA"/>
</dbReference>
<dbReference type="SMART" id="SM00331">
    <property type="entry name" value="PP2C_SIG"/>
    <property type="match status" value="1"/>
</dbReference>
<evidence type="ECO:0000259" key="7">
    <source>
        <dbReference type="PROSITE" id="PS50885"/>
    </source>
</evidence>
<evidence type="ECO:0000256" key="6">
    <source>
        <dbReference type="SAM" id="Phobius"/>
    </source>
</evidence>
<protein>
    <submittedName>
        <fullName evidence="8">SpoIIE family protein phosphatase</fullName>
    </submittedName>
</protein>